<organism evidence="1 2">
    <name type="scientific">Helicobacter pylori UM114</name>
    <dbReference type="NCBI Taxonomy" id="1355531"/>
    <lineage>
        <taxon>Bacteria</taxon>
        <taxon>Pseudomonadati</taxon>
        <taxon>Campylobacterota</taxon>
        <taxon>Epsilonproteobacteria</taxon>
        <taxon>Campylobacterales</taxon>
        <taxon>Helicobacteraceae</taxon>
        <taxon>Helicobacter</taxon>
    </lineage>
</organism>
<dbReference type="Proteomes" id="UP000015605">
    <property type="component" value="Unassembled WGS sequence"/>
</dbReference>
<protein>
    <submittedName>
        <fullName evidence="1">Uncharacterized protein</fullName>
    </submittedName>
</protein>
<comment type="caution">
    <text evidence="1">The sequence shown here is derived from an EMBL/GenBank/DDBJ whole genome shotgun (WGS) entry which is preliminary data.</text>
</comment>
<sequence>MLLVGFFKGFFVAGSSHSNEKLVLSNFLRTRFCCLQNSKNF</sequence>
<proteinExistence type="predicted"/>
<dbReference type="AlphaFoldDB" id="T0F563"/>
<name>T0F563_HELPX</name>
<accession>T0F563</accession>
<dbReference type="EMBL" id="AUSS01000010">
    <property type="protein sequence ID" value="EPZ93216.1"/>
    <property type="molecule type" value="Genomic_DNA"/>
</dbReference>
<evidence type="ECO:0000313" key="1">
    <source>
        <dbReference type="EMBL" id="EPZ93216.1"/>
    </source>
</evidence>
<gene>
    <name evidence="1" type="ORF">N207_07050</name>
</gene>
<evidence type="ECO:0000313" key="2">
    <source>
        <dbReference type="Proteomes" id="UP000015605"/>
    </source>
</evidence>
<reference evidence="1 2" key="1">
    <citation type="journal article" date="2013" name="Genome Announc.">
        <title>Multiple genome sequences of Helicobacter pylori strains of diverse disease and antibiotic resistance backgrounds from Malaysia.</title>
        <authorList>
            <person name="Rehvathy V."/>
            <person name="Tan M.H."/>
            <person name="Gunaletchumy S.P."/>
            <person name="Teh X."/>
            <person name="Wang S."/>
            <person name="Baybayan P."/>
            <person name="Singh S."/>
            <person name="Ashby M."/>
            <person name="Kaakoush N.O."/>
            <person name="Mitchell H.M."/>
            <person name="Croft L.J."/>
            <person name="Goh K.L."/>
            <person name="Loke M.F."/>
            <person name="Vadivelu J."/>
        </authorList>
    </citation>
    <scope>NUCLEOTIDE SEQUENCE [LARGE SCALE GENOMIC DNA]</scope>
    <source>
        <strain evidence="1 2">UM114</strain>
    </source>
</reference>